<dbReference type="InterPro" id="IPR039438">
    <property type="entry name" value="At2g23090-like_Znf"/>
</dbReference>
<sequence>MAHTFYDGTISISQSILRTLRHILQKAQASHTGDPSSLLSARLHETMYPLADQLRIATQYTENLTARLTDREATQFGSNPTTLEEAFSRIETVLESLEKAEKDVVNANADKLSPTMVGPGISVPKSGADYAHTIVLPNVYFHLNIAYAILRKEGVEIGKRDYYEGVPTHFFLPKPDTYSAVIEQGAKAAMKRERNAKEGKGTGKSQTKTNEAAKDIQCVVCRQTFLKTTRGPALTEHASNKHSKTLQDCFPGFVEAPKK</sequence>
<feature type="domain" description="At2g23090-like zinc-binding" evidence="2">
    <location>
        <begin position="217"/>
        <end position="252"/>
    </location>
</feature>
<dbReference type="InterPro" id="IPR034660">
    <property type="entry name" value="DinB/YfiT-like"/>
</dbReference>
<dbReference type="Gene3D" id="4.10.1050.10">
    <property type="entry name" value="At2g23090-like"/>
    <property type="match status" value="1"/>
</dbReference>
<dbReference type="SUPFAM" id="SSF118359">
    <property type="entry name" value="Expressed protein At2g23090/F21P24.15"/>
    <property type="match status" value="1"/>
</dbReference>
<accession>A0A0C1EGS0</accession>
<evidence type="ECO:0000256" key="1">
    <source>
        <dbReference type="SAM" id="Coils"/>
    </source>
</evidence>
<dbReference type="Pfam" id="PF09351">
    <property type="entry name" value="DUF1993"/>
    <property type="match status" value="1"/>
</dbReference>
<dbReference type="InterPro" id="IPR026939">
    <property type="entry name" value="ZNF706/At2g23090_sf"/>
</dbReference>
<dbReference type="PANTHER" id="PTHR36922:SF1">
    <property type="entry name" value="DUF1993 DOMAIN-CONTAINING PROTEIN"/>
    <property type="match status" value="1"/>
</dbReference>
<dbReference type="EMBL" id="JOMC01000033">
    <property type="protein sequence ID" value="KIA75854.1"/>
    <property type="molecule type" value="Genomic_DNA"/>
</dbReference>
<dbReference type="Pfam" id="PF12907">
    <property type="entry name" value="zf-met2"/>
    <property type="match status" value="1"/>
</dbReference>
<keyword evidence="4" id="KW-1185">Reference proteome</keyword>
<protein>
    <recommendedName>
        <fullName evidence="2">At2g23090-like zinc-binding domain-containing protein</fullName>
    </recommendedName>
</protein>
<gene>
    <name evidence="3" type="ORF">HK57_00381</name>
</gene>
<evidence type="ECO:0000313" key="3">
    <source>
        <dbReference type="EMBL" id="KIA75854.1"/>
    </source>
</evidence>
<comment type="caution">
    <text evidence="3">The sequence shown here is derived from an EMBL/GenBank/DDBJ whole genome shotgun (WGS) entry which is preliminary data.</text>
</comment>
<name>A0A0C1EGS0_ASPUT</name>
<evidence type="ECO:0000313" key="4">
    <source>
        <dbReference type="Proteomes" id="UP000053475"/>
    </source>
</evidence>
<dbReference type="Gene3D" id="1.20.120.450">
    <property type="entry name" value="dinb family like domain"/>
    <property type="match status" value="1"/>
</dbReference>
<dbReference type="AlphaFoldDB" id="A0A0C1EGS0"/>
<dbReference type="Proteomes" id="UP000053475">
    <property type="component" value="Unassembled WGS sequence"/>
</dbReference>
<dbReference type="InterPro" id="IPR018531">
    <property type="entry name" value="DUF1993"/>
</dbReference>
<evidence type="ECO:0000259" key="2">
    <source>
        <dbReference type="Pfam" id="PF12907"/>
    </source>
</evidence>
<keyword evidence="1" id="KW-0175">Coiled coil</keyword>
<organism evidence="3 4">
    <name type="scientific">Aspergillus ustus</name>
    <dbReference type="NCBI Taxonomy" id="40382"/>
    <lineage>
        <taxon>Eukaryota</taxon>
        <taxon>Fungi</taxon>
        <taxon>Dikarya</taxon>
        <taxon>Ascomycota</taxon>
        <taxon>Pezizomycotina</taxon>
        <taxon>Eurotiomycetes</taxon>
        <taxon>Eurotiomycetidae</taxon>
        <taxon>Eurotiales</taxon>
        <taxon>Aspergillaceae</taxon>
        <taxon>Aspergillus</taxon>
        <taxon>Aspergillus subgen. Nidulantes</taxon>
    </lineage>
</organism>
<dbReference type="PANTHER" id="PTHR36922">
    <property type="entry name" value="BLL2446 PROTEIN"/>
    <property type="match status" value="1"/>
</dbReference>
<reference evidence="3 4" key="1">
    <citation type="submission" date="2014-11" db="EMBL/GenBank/DDBJ databases">
        <title>Genomics derived discovery of secondary metabolites biosynthetic gene clusters in Aspergillus ustus.</title>
        <authorList>
            <person name="Pi B."/>
            <person name="Dai F."/>
            <person name="Song X."/>
            <person name="Zhu C."/>
            <person name="Li H."/>
            <person name="Yu D."/>
        </authorList>
    </citation>
    <scope>NUCLEOTIDE SEQUENCE [LARGE SCALE GENOMIC DNA]</scope>
    <source>
        <strain evidence="3 4">3.3904</strain>
    </source>
</reference>
<feature type="coiled-coil region" evidence="1">
    <location>
        <begin position="83"/>
        <end position="110"/>
    </location>
</feature>
<dbReference type="SUPFAM" id="SSF109854">
    <property type="entry name" value="DinB/YfiT-like putative metalloenzymes"/>
    <property type="match status" value="1"/>
</dbReference>
<proteinExistence type="predicted"/>